<evidence type="ECO:0000313" key="2">
    <source>
        <dbReference type="EMBL" id="MFC6643313.1"/>
    </source>
</evidence>
<dbReference type="GO" id="GO:0008168">
    <property type="term" value="F:methyltransferase activity"/>
    <property type="evidence" value="ECO:0007669"/>
    <property type="project" value="UniProtKB-KW"/>
</dbReference>
<keyword evidence="2" id="KW-0489">Methyltransferase</keyword>
<dbReference type="InterPro" id="IPR029063">
    <property type="entry name" value="SAM-dependent_MTases_sf"/>
</dbReference>
<evidence type="ECO:0000313" key="1">
    <source>
        <dbReference type="EMBL" id="MFC6643276.1"/>
    </source>
</evidence>
<dbReference type="EMBL" id="JBHSWA010000002">
    <property type="protein sequence ID" value="MFC6643313.1"/>
    <property type="molecule type" value="Genomic_DNA"/>
</dbReference>
<accession>A0ABW1Z5B0</accession>
<dbReference type="RefSeq" id="WP_132446741.1">
    <property type="nucleotide sequence ID" value="NZ_JBHSWA010000002.1"/>
</dbReference>
<protein>
    <submittedName>
        <fullName evidence="2">Class I SAM-dependent methyltransferase</fullName>
        <ecNumber evidence="2">2.1.1.-</ecNumber>
    </submittedName>
</protein>
<gene>
    <name evidence="1" type="ORF">ACFQAU_17850</name>
    <name evidence="2" type="ORF">ACFQAU_18050</name>
</gene>
<dbReference type="SUPFAM" id="SSF53335">
    <property type="entry name" value="S-adenosyl-L-methionine-dependent methyltransferases"/>
    <property type="match status" value="1"/>
</dbReference>
<keyword evidence="3" id="KW-1185">Reference proteome</keyword>
<name>A0ABW1Z5B0_9RHOB</name>
<evidence type="ECO:0000313" key="3">
    <source>
        <dbReference type="Proteomes" id="UP001596403"/>
    </source>
</evidence>
<dbReference type="Pfam" id="PF13578">
    <property type="entry name" value="Methyltransf_24"/>
    <property type="match status" value="1"/>
</dbReference>
<dbReference type="Proteomes" id="UP001596403">
    <property type="component" value="Unassembled WGS sequence"/>
</dbReference>
<dbReference type="Gene3D" id="3.40.50.150">
    <property type="entry name" value="Vaccinia Virus protein VP39"/>
    <property type="match status" value="1"/>
</dbReference>
<comment type="caution">
    <text evidence="2">The sequence shown here is derived from an EMBL/GenBank/DDBJ whole genome shotgun (WGS) entry which is preliminary data.</text>
</comment>
<sequence>MKANPDIDTLLAKDWGDLNKLERQTLTDHFSHHAHEKEFNWDWSSINYNRIALINYITARIPNCAYLEIGCDLNQLFDSIPLADKTGVDPARGGTHRQTSDEFFASNTKKFDVIWIDGLHEYTQVHRDIVHSIAALKPGGFIALHDMLPTSWLFEHMPRISGRWNGDVWKVAPELMVTEGIDFKIVQIDHGCGILQVTESAAVLVDLSDMVGRESFAYYSERVQRFPLITWAQAIAWIDDALERSL</sequence>
<reference evidence="2" key="3">
    <citation type="submission" date="2024-09" db="EMBL/GenBank/DDBJ databases">
        <authorList>
            <person name="Sun Q."/>
            <person name="Mori K."/>
        </authorList>
    </citation>
    <scope>NUCLEOTIDE SEQUENCE</scope>
    <source>
        <strain evidence="2">NBRC 113428</strain>
    </source>
</reference>
<dbReference type="EMBL" id="JBHSWA010000002">
    <property type="protein sequence ID" value="MFC6643276.1"/>
    <property type="molecule type" value="Genomic_DNA"/>
</dbReference>
<reference evidence="2" key="1">
    <citation type="journal article" date="2014" name="Int. J. Syst. Evol. Microbiol.">
        <title>Complete genome of a new Firmicutes species belonging to the dominant human colonic microbiota ('Ruminococcus bicirculans') reveals two chromosomes and a selective capacity to utilize plant glucans.</title>
        <authorList>
            <consortium name="NISC Comparative Sequencing Program"/>
            <person name="Wegmann U."/>
            <person name="Louis P."/>
            <person name="Goesmann A."/>
            <person name="Henrissat B."/>
            <person name="Duncan S.H."/>
            <person name="Flint H.J."/>
        </authorList>
    </citation>
    <scope>NUCLEOTIDE SEQUENCE</scope>
    <source>
        <strain evidence="2">NBRC 113428</strain>
    </source>
</reference>
<organism evidence="2 3">
    <name type="scientific">Sulfitobacter profundi</name>
    <dbReference type="NCBI Taxonomy" id="2679961"/>
    <lineage>
        <taxon>Bacteria</taxon>
        <taxon>Pseudomonadati</taxon>
        <taxon>Pseudomonadota</taxon>
        <taxon>Alphaproteobacteria</taxon>
        <taxon>Rhodobacterales</taxon>
        <taxon>Roseobacteraceae</taxon>
        <taxon>Sulfitobacter</taxon>
    </lineage>
</organism>
<keyword evidence="2" id="KW-0808">Transferase</keyword>
<reference evidence="3" key="2">
    <citation type="journal article" date="2019" name="Int. J. Syst. Evol. Microbiol.">
        <title>The Global Catalogue of Microorganisms (GCM) 10K type strain sequencing project: providing services to taxonomists for standard genome sequencing and annotation.</title>
        <authorList>
            <consortium name="The Broad Institute Genomics Platform"/>
            <consortium name="The Broad Institute Genome Sequencing Center for Infectious Disease"/>
            <person name="Wu L."/>
            <person name="Ma J."/>
        </authorList>
    </citation>
    <scope>NUCLEOTIDE SEQUENCE [LARGE SCALE GENOMIC DNA]</scope>
    <source>
        <strain evidence="3">NBRC 111368</strain>
    </source>
</reference>
<dbReference type="EC" id="2.1.1.-" evidence="2"/>
<proteinExistence type="predicted"/>
<dbReference type="GO" id="GO:0032259">
    <property type="term" value="P:methylation"/>
    <property type="evidence" value="ECO:0007669"/>
    <property type="project" value="UniProtKB-KW"/>
</dbReference>